<name>A0A916SZX6_9ACTN</name>
<comment type="caution">
    <text evidence="2">The sequence shown here is derived from an EMBL/GenBank/DDBJ whole genome shotgun (WGS) entry which is preliminary data.</text>
</comment>
<organism evidence="2 3">
    <name type="scientific">Gordonia jinhuaensis</name>
    <dbReference type="NCBI Taxonomy" id="1517702"/>
    <lineage>
        <taxon>Bacteria</taxon>
        <taxon>Bacillati</taxon>
        <taxon>Actinomycetota</taxon>
        <taxon>Actinomycetes</taxon>
        <taxon>Mycobacteriales</taxon>
        <taxon>Gordoniaceae</taxon>
        <taxon>Gordonia</taxon>
    </lineage>
</organism>
<proteinExistence type="predicted"/>
<dbReference type="AlphaFoldDB" id="A0A916SZX6"/>
<feature type="chain" id="PRO_5037318719" description="Secreted protein" evidence="1">
    <location>
        <begin position="31"/>
        <end position="283"/>
    </location>
</feature>
<evidence type="ECO:0000313" key="2">
    <source>
        <dbReference type="EMBL" id="GGB23641.1"/>
    </source>
</evidence>
<dbReference type="EMBL" id="BMGC01000004">
    <property type="protein sequence ID" value="GGB23641.1"/>
    <property type="molecule type" value="Genomic_DNA"/>
</dbReference>
<evidence type="ECO:0008006" key="4">
    <source>
        <dbReference type="Google" id="ProtNLM"/>
    </source>
</evidence>
<accession>A0A916SZX6</accession>
<dbReference type="Proteomes" id="UP000621454">
    <property type="component" value="Unassembled WGS sequence"/>
</dbReference>
<feature type="signal peptide" evidence="1">
    <location>
        <begin position="1"/>
        <end position="30"/>
    </location>
</feature>
<reference evidence="2" key="2">
    <citation type="submission" date="2020-09" db="EMBL/GenBank/DDBJ databases">
        <authorList>
            <person name="Sun Q."/>
            <person name="Zhou Y."/>
        </authorList>
    </citation>
    <scope>NUCLEOTIDE SEQUENCE</scope>
    <source>
        <strain evidence="2">CGMCC 1.12827</strain>
    </source>
</reference>
<keyword evidence="3" id="KW-1185">Reference proteome</keyword>
<protein>
    <recommendedName>
        <fullName evidence="4">Secreted protein</fullName>
    </recommendedName>
</protein>
<keyword evidence="1" id="KW-0732">Signal</keyword>
<sequence length="283" mass="28287">MRLRHPLRQMTITATAVVAAAVLGAPLAQAAPASPAVPSPPVGTTVAGASPFGTPSTPPKVDQRVLSSVGAFVPAIIGAAATPGADGKINTALLEQARALAATGQFPPELKAIWDQVISFLDGSAKPAAATRAAGGAPEIPTGPNAPKIQQFLYPTVGFGCIPGGNSVGTALVTAGPQDAPAPGPRAGQAGYVYTALGTGPAFNSKTHPLVAAWINIDTQRTGQINLLRNPKINAAKGPGTFTAIANTGRGRVISAIYGNVTTTIKGKVVGCTIIPTVGLAFV</sequence>
<reference evidence="2" key="1">
    <citation type="journal article" date="2014" name="Int. J. Syst. Evol. Microbiol.">
        <title>Complete genome sequence of Corynebacterium casei LMG S-19264T (=DSM 44701T), isolated from a smear-ripened cheese.</title>
        <authorList>
            <consortium name="US DOE Joint Genome Institute (JGI-PGF)"/>
            <person name="Walter F."/>
            <person name="Albersmeier A."/>
            <person name="Kalinowski J."/>
            <person name="Ruckert C."/>
        </authorList>
    </citation>
    <scope>NUCLEOTIDE SEQUENCE</scope>
    <source>
        <strain evidence="2">CGMCC 1.12827</strain>
    </source>
</reference>
<evidence type="ECO:0000313" key="3">
    <source>
        <dbReference type="Proteomes" id="UP000621454"/>
    </source>
</evidence>
<gene>
    <name evidence="2" type="ORF">GCM10011489_09920</name>
</gene>
<evidence type="ECO:0000256" key="1">
    <source>
        <dbReference type="SAM" id="SignalP"/>
    </source>
</evidence>